<dbReference type="EMBL" id="BAUV01000046">
    <property type="protein sequence ID" value="GAE36882.1"/>
    <property type="molecule type" value="Genomic_DNA"/>
</dbReference>
<dbReference type="PANTHER" id="PTHR30292:SF0">
    <property type="entry name" value="5-OXOPROLINASE SUBUNIT A"/>
    <property type="match status" value="1"/>
</dbReference>
<dbReference type="SUPFAM" id="SSF88713">
    <property type="entry name" value="Glycoside hydrolase/deacetylase"/>
    <property type="match status" value="1"/>
</dbReference>
<dbReference type="OrthoDB" id="9773478at2"/>
<accession>W4QYA3</accession>
<comment type="catalytic activity">
    <reaction evidence="1">
        <text>5-oxo-L-proline + ATP + 2 H2O = L-glutamate + ADP + phosphate + H(+)</text>
        <dbReference type="Rhea" id="RHEA:10348"/>
        <dbReference type="ChEBI" id="CHEBI:15377"/>
        <dbReference type="ChEBI" id="CHEBI:15378"/>
        <dbReference type="ChEBI" id="CHEBI:29985"/>
        <dbReference type="ChEBI" id="CHEBI:30616"/>
        <dbReference type="ChEBI" id="CHEBI:43474"/>
        <dbReference type="ChEBI" id="CHEBI:58402"/>
        <dbReference type="ChEBI" id="CHEBI:456216"/>
        <dbReference type="EC" id="3.5.2.9"/>
    </reaction>
</comment>
<dbReference type="eggNOG" id="COG1540">
    <property type="taxonomic scope" value="Bacteria"/>
</dbReference>
<dbReference type="EC" id="3.5.2.9" evidence="1"/>
<dbReference type="Gene3D" id="3.20.20.370">
    <property type="entry name" value="Glycoside hydrolase/deacetylase"/>
    <property type="match status" value="1"/>
</dbReference>
<dbReference type="GO" id="GO:0005975">
    <property type="term" value="P:carbohydrate metabolic process"/>
    <property type="evidence" value="ECO:0007669"/>
    <property type="project" value="InterPro"/>
</dbReference>
<keyword evidence="1" id="KW-0378">Hydrolase</keyword>
<sequence>MSYIDINCDLGESFGEFVIGQDDQILPHITSANVACGYHAGDHNVMAKTVKLAAVNNVKIGAHPGYADLSGFGRRVIDTTPDDIYHFTIYQISALQGFCHINKTSIHHVKPHGALYNVAAANREVAQAIANAVYDCNPNLVLYGLAGSELIKAGVERGLKVANEVFADRTYQADGTLTPRTHVNALIKDVESAVSQVINMVKNKVVKAVDGSLVPIQADTVCVHGDGEHALAFVLELNKCLEENDIKVHSL</sequence>
<dbReference type="CDD" id="cd10787">
    <property type="entry name" value="LamB_YcsF_like"/>
    <property type="match status" value="1"/>
</dbReference>
<dbReference type="PANTHER" id="PTHR30292">
    <property type="entry name" value="UNCHARACTERIZED PROTEIN YBGL-RELATED"/>
    <property type="match status" value="1"/>
</dbReference>
<proteinExistence type="inferred from homology"/>
<evidence type="ECO:0000313" key="2">
    <source>
        <dbReference type="EMBL" id="GAE36882.1"/>
    </source>
</evidence>
<gene>
    <name evidence="1" type="primary">pxpA</name>
    <name evidence="2" type="ORF">JCM9157_4105</name>
</gene>
<dbReference type="InterPro" id="IPR011330">
    <property type="entry name" value="Glyco_hydro/deAcase_b/a-brl"/>
</dbReference>
<dbReference type="GO" id="GO:0005524">
    <property type="term" value="F:ATP binding"/>
    <property type="evidence" value="ECO:0007669"/>
    <property type="project" value="UniProtKB-UniRule"/>
</dbReference>
<comment type="subunit">
    <text evidence="1">Forms a complex composed of PxpA, PxpB and PxpC.</text>
</comment>
<dbReference type="NCBIfam" id="NF003816">
    <property type="entry name" value="PRK05406.1-5"/>
    <property type="match status" value="1"/>
</dbReference>
<keyword evidence="3" id="KW-1185">Reference proteome</keyword>
<dbReference type="Proteomes" id="UP000018896">
    <property type="component" value="Unassembled WGS sequence"/>
</dbReference>
<dbReference type="RefSeq" id="WP_035667114.1">
    <property type="nucleotide sequence ID" value="NZ_BAUV01000046.1"/>
</dbReference>
<dbReference type="HAMAP" id="MF_00691">
    <property type="entry name" value="PxpA"/>
    <property type="match status" value="1"/>
</dbReference>
<protein>
    <recommendedName>
        <fullName evidence="1">5-oxoprolinase subunit A</fullName>
        <shortName evidence="1">5-OPase subunit A</shortName>
        <ecNumber evidence="1">3.5.2.9</ecNumber>
    </recommendedName>
    <alternativeName>
        <fullName evidence="1">5-oxoprolinase (ATP-hydrolyzing) subunit A</fullName>
    </alternativeName>
</protein>
<dbReference type="InterPro" id="IPR005501">
    <property type="entry name" value="LamB/YcsF/PxpA-like"/>
</dbReference>
<evidence type="ECO:0000313" key="3">
    <source>
        <dbReference type="Proteomes" id="UP000018896"/>
    </source>
</evidence>
<organism evidence="2 3">
    <name type="scientific">Halalkalibacter akibai (strain ATCC 43226 / DSM 21942 / CIP 109018 / JCM 9157 / 1139)</name>
    <name type="common">Bacillus akibai</name>
    <dbReference type="NCBI Taxonomy" id="1236973"/>
    <lineage>
        <taxon>Bacteria</taxon>
        <taxon>Bacillati</taxon>
        <taxon>Bacillota</taxon>
        <taxon>Bacilli</taxon>
        <taxon>Bacillales</taxon>
        <taxon>Bacillaceae</taxon>
        <taxon>Halalkalibacter</taxon>
    </lineage>
</organism>
<dbReference type="AlphaFoldDB" id="W4QYA3"/>
<comment type="function">
    <text evidence="1">Catalyzes the cleavage of 5-oxoproline to form L-glutamate coupled to the hydrolysis of ATP to ADP and inorganic phosphate.</text>
</comment>
<comment type="caution">
    <text evidence="2">The sequence shown here is derived from an EMBL/GenBank/DDBJ whole genome shotgun (WGS) entry which is preliminary data.</text>
</comment>
<dbReference type="STRING" id="1236973.JCM9157_4105"/>
<dbReference type="NCBIfam" id="NF003814">
    <property type="entry name" value="PRK05406.1-3"/>
    <property type="match status" value="1"/>
</dbReference>
<dbReference type="GO" id="GO:0017168">
    <property type="term" value="F:5-oxoprolinase (ATP-hydrolyzing) activity"/>
    <property type="evidence" value="ECO:0007669"/>
    <property type="project" value="UniProtKB-UniRule"/>
</dbReference>
<keyword evidence="1" id="KW-0067">ATP-binding</keyword>
<keyword evidence="1" id="KW-0547">Nucleotide-binding</keyword>
<reference evidence="2 3" key="1">
    <citation type="journal article" date="2014" name="Genome Announc.">
        <title>Draft Genome Sequences of Three Alkaliphilic Bacillus Strains, Bacillus wakoensis JCM 9140T, Bacillus akibai JCM 9157T, and Bacillus hemicellulosilyticus JCM 9152T.</title>
        <authorList>
            <person name="Yuki M."/>
            <person name="Oshima K."/>
            <person name="Suda W."/>
            <person name="Oshida Y."/>
            <person name="Kitamura K."/>
            <person name="Iida T."/>
            <person name="Hattori M."/>
            <person name="Ohkuma M."/>
        </authorList>
    </citation>
    <scope>NUCLEOTIDE SEQUENCE [LARGE SCALE GENOMIC DNA]</scope>
    <source>
        <strain evidence="2 3">JCM 9157</strain>
    </source>
</reference>
<comment type="similarity">
    <text evidence="1">Belongs to the LamB/PxpA family.</text>
</comment>
<dbReference type="Pfam" id="PF03746">
    <property type="entry name" value="LamB_YcsF"/>
    <property type="match status" value="1"/>
</dbReference>
<evidence type="ECO:0000256" key="1">
    <source>
        <dbReference type="HAMAP-Rule" id="MF_00691"/>
    </source>
</evidence>
<name>W4QYA3_HALA3</name>